<dbReference type="eggNOG" id="COG0631">
    <property type="taxonomic scope" value="Bacteria"/>
</dbReference>
<dbReference type="PANTHER" id="PTHR13832:SF860">
    <property type="entry name" value="PROTEIN PHOSPHATASE PHPP"/>
    <property type="match status" value="1"/>
</dbReference>
<proteinExistence type="predicted"/>
<name>D4RWZ1_9FIRM</name>
<feature type="domain" description="PPM-type phosphatase" evidence="1">
    <location>
        <begin position="3"/>
        <end position="239"/>
    </location>
</feature>
<dbReference type="STRING" id="45851.BHV86_07460"/>
<evidence type="ECO:0000259" key="1">
    <source>
        <dbReference type="PROSITE" id="PS51746"/>
    </source>
</evidence>
<accession>D4RWZ1</accession>
<dbReference type="GO" id="GO:0004722">
    <property type="term" value="F:protein serine/threonine phosphatase activity"/>
    <property type="evidence" value="ECO:0007669"/>
    <property type="project" value="InterPro"/>
</dbReference>
<protein>
    <submittedName>
        <fullName evidence="2">Protein phosphatase 2C</fullName>
    </submittedName>
</protein>
<dbReference type="NCBIfam" id="NF033484">
    <property type="entry name" value="Stp1_PP2C_phos"/>
    <property type="match status" value="1"/>
</dbReference>
<gene>
    <name evidence="2" type="ORF">BUTYVIB_00342</name>
</gene>
<dbReference type="SUPFAM" id="SSF81606">
    <property type="entry name" value="PP2C-like"/>
    <property type="match status" value="1"/>
</dbReference>
<dbReference type="AlphaFoldDB" id="D4RWZ1"/>
<organism evidence="2 3">
    <name type="scientific">Eshraghiella crossota DSM 2876</name>
    <dbReference type="NCBI Taxonomy" id="511680"/>
    <lineage>
        <taxon>Bacteria</taxon>
        <taxon>Bacillati</taxon>
        <taxon>Bacillota</taxon>
        <taxon>Clostridia</taxon>
        <taxon>Lachnospirales</taxon>
        <taxon>Lachnospiraceae</taxon>
        <taxon>Eshraghiella</taxon>
    </lineage>
</organism>
<dbReference type="PANTHER" id="PTHR13832">
    <property type="entry name" value="PROTEIN PHOSPHATASE 2C"/>
    <property type="match status" value="1"/>
</dbReference>
<dbReference type="InterPro" id="IPR015655">
    <property type="entry name" value="PP2C"/>
</dbReference>
<dbReference type="EMBL" id="ABWN01000018">
    <property type="protein sequence ID" value="EFF69431.1"/>
    <property type="molecule type" value="Genomic_DNA"/>
</dbReference>
<dbReference type="SMART" id="SM00331">
    <property type="entry name" value="PP2C_SIG"/>
    <property type="match status" value="1"/>
</dbReference>
<dbReference type="GeneID" id="98918707"/>
<dbReference type="Proteomes" id="UP000006238">
    <property type="component" value="Unassembled WGS sequence"/>
</dbReference>
<dbReference type="RefSeq" id="WP_005601089.1">
    <property type="nucleotide sequence ID" value="NZ_GG663519.1"/>
</dbReference>
<comment type="caution">
    <text evidence="2">The sequence shown here is derived from an EMBL/GenBank/DDBJ whole genome shotgun (WGS) entry which is preliminary data.</text>
</comment>
<dbReference type="Pfam" id="PF13672">
    <property type="entry name" value="PP2C_2"/>
    <property type="match status" value="1"/>
</dbReference>
<dbReference type="InterPro" id="IPR036457">
    <property type="entry name" value="PPM-type-like_dom_sf"/>
</dbReference>
<dbReference type="PROSITE" id="PS51746">
    <property type="entry name" value="PPM_2"/>
    <property type="match status" value="1"/>
</dbReference>
<sequence>MNAYALTDVGRQRNMNQDYVFSTVKPVGNLPNLFIVADGMGGHKAGDLASKFSVNTFIDCVKNSVSSKPVQIMSDAINHTNEELLKLASTSEDYRGMGTTFVVAVIYGRSMYVANIGDSRLYLADRELKQVTRDHSYVEEMVQMGTLNREDARTNEYKNVITRALGGAENVIPDFFEIEIEDNSRILMCTDGLTNMVTDKEIESVMSGHDDIMNKADKLVMMANQNGGKDNISVIIIEP</sequence>
<dbReference type="HOGENOM" id="CLU_034545_4_1_9"/>
<dbReference type="InterPro" id="IPR001932">
    <property type="entry name" value="PPM-type_phosphatase-like_dom"/>
</dbReference>
<dbReference type="SMART" id="SM00332">
    <property type="entry name" value="PP2Cc"/>
    <property type="match status" value="1"/>
</dbReference>
<reference evidence="2 3" key="1">
    <citation type="submission" date="2010-02" db="EMBL/GenBank/DDBJ databases">
        <authorList>
            <person name="Weinstock G."/>
            <person name="Sodergren E."/>
            <person name="Clifton S."/>
            <person name="Fulton L."/>
            <person name="Fulton B."/>
            <person name="Courtney L."/>
            <person name="Fronick C."/>
            <person name="Harrison M."/>
            <person name="Strong C."/>
            <person name="Farmer C."/>
            <person name="Delahaunty K."/>
            <person name="Markovic C."/>
            <person name="Hall O."/>
            <person name="Minx P."/>
            <person name="Tomlinson C."/>
            <person name="Mitreva M."/>
            <person name="Nelson J."/>
            <person name="Hou S."/>
            <person name="Wollam A."/>
            <person name="Pepin K.H."/>
            <person name="Johnson M."/>
            <person name="Bhonagiri V."/>
            <person name="Zhang X."/>
            <person name="Suruliraj S."/>
            <person name="Warren W."/>
            <person name="Chinwalla A."/>
            <person name="Mardis E.R."/>
            <person name="Wilson R.K."/>
        </authorList>
    </citation>
    <scope>NUCLEOTIDE SEQUENCE [LARGE SCALE GENOMIC DNA]</scope>
    <source>
        <strain evidence="2 3">DSM 2876</strain>
    </source>
</reference>
<keyword evidence="3" id="KW-1185">Reference proteome</keyword>
<dbReference type="CDD" id="cd00143">
    <property type="entry name" value="PP2Cc"/>
    <property type="match status" value="1"/>
</dbReference>
<evidence type="ECO:0000313" key="2">
    <source>
        <dbReference type="EMBL" id="EFF69431.1"/>
    </source>
</evidence>
<dbReference type="Gene3D" id="3.60.40.10">
    <property type="entry name" value="PPM-type phosphatase domain"/>
    <property type="match status" value="1"/>
</dbReference>
<evidence type="ECO:0000313" key="3">
    <source>
        <dbReference type="Proteomes" id="UP000006238"/>
    </source>
</evidence>